<feature type="compositionally biased region" description="Polar residues" evidence="1">
    <location>
        <begin position="78"/>
        <end position="93"/>
    </location>
</feature>
<gene>
    <name evidence="2" type="ORF">ARMGADRAFT_775152</name>
</gene>
<keyword evidence="3" id="KW-1185">Reference proteome</keyword>
<reference evidence="3" key="1">
    <citation type="journal article" date="2017" name="Nat. Ecol. Evol.">
        <title>Genome expansion and lineage-specific genetic innovations in the forest pathogenic fungi Armillaria.</title>
        <authorList>
            <person name="Sipos G."/>
            <person name="Prasanna A.N."/>
            <person name="Walter M.C."/>
            <person name="O'Connor E."/>
            <person name="Balint B."/>
            <person name="Krizsan K."/>
            <person name="Kiss B."/>
            <person name="Hess J."/>
            <person name="Varga T."/>
            <person name="Slot J."/>
            <person name="Riley R."/>
            <person name="Boka B."/>
            <person name="Rigling D."/>
            <person name="Barry K."/>
            <person name="Lee J."/>
            <person name="Mihaltcheva S."/>
            <person name="LaButti K."/>
            <person name="Lipzen A."/>
            <person name="Waldron R."/>
            <person name="Moloney N.M."/>
            <person name="Sperisen C."/>
            <person name="Kredics L."/>
            <person name="Vagvoelgyi C."/>
            <person name="Patrignani A."/>
            <person name="Fitzpatrick D."/>
            <person name="Nagy I."/>
            <person name="Doyle S."/>
            <person name="Anderson J.B."/>
            <person name="Grigoriev I.V."/>
            <person name="Gueldener U."/>
            <person name="Muensterkoetter M."/>
            <person name="Nagy L.G."/>
        </authorList>
    </citation>
    <scope>NUCLEOTIDE SEQUENCE [LARGE SCALE GENOMIC DNA]</scope>
    <source>
        <strain evidence="3">Ar21-2</strain>
    </source>
</reference>
<protein>
    <submittedName>
        <fullName evidence="2">Uncharacterized protein</fullName>
    </submittedName>
</protein>
<dbReference type="EMBL" id="KZ293725">
    <property type="protein sequence ID" value="PBK81799.1"/>
    <property type="molecule type" value="Genomic_DNA"/>
</dbReference>
<evidence type="ECO:0000256" key="1">
    <source>
        <dbReference type="SAM" id="MobiDB-lite"/>
    </source>
</evidence>
<organism evidence="2 3">
    <name type="scientific">Armillaria gallica</name>
    <name type="common">Bulbous honey fungus</name>
    <name type="synonym">Armillaria bulbosa</name>
    <dbReference type="NCBI Taxonomy" id="47427"/>
    <lineage>
        <taxon>Eukaryota</taxon>
        <taxon>Fungi</taxon>
        <taxon>Dikarya</taxon>
        <taxon>Basidiomycota</taxon>
        <taxon>Agaricomycotina</taxon>
        <taxon>Agaricomycetes</taxon>
        <taxon>Agaricomycetidae</taxon>
        <taxon>Agaricales</taxon>
        <taxon>Marasmiineae</taxon>
        <taxon>Physalacriaceae</taxon>
        <taxon>Armillaria</taxon>
    </lineage>
</organism>
<name>A0A2H3CFD2_ARMGA</name>
<feature type="region of interest" description="Disordered" evidence="1">
    <location>
        <begin position="60"/>
        <end position="93"/>
    </location>
</feature>
<accession>A0A2H3CFD2</accession>
<evidence type="ECO:0000313" key="2">
    <source>
        <dbReference type="EMBL" id="PBK81799.1"/>
    </source>
</evidence>
<sequence>MNNRRIPANAWLQFRFPRRISQPWHGHIREDDDVHARAEIHGHSPPVRRAGILRTPCHSPTRHLSSTVDKHMPLPDAQETTSQPPALSPSRSRQTWAHIDSVFPICLYYSI</sequence>
<proteinExistence type="predicted"/>
<evidence type="ECO:0000313" key="3">
    <source>
        <dbReference type="Proteomes" id="UP000217790"/>
    </source>
</evidence>
<dbReference type="AlphaFoldDB" id="A0A2H3CFD2"/>
<dbReference type="InParanoid" id="A0A2H3CFD2"/>
<dbReference type="Proteomes" id="UP000217790">
    <property type="component" value="Unassembled WGS sequence"/>
</dbReference>